<protein>
    <submittedName>
        <fullName evidence="1">Uncharacterized protein</fullName>
    </submittedName>
</protein>
<dbReference type="AlphaFoldDB" id="A0A068YC83"/>
<evidence type="ECO:0000313" key="2">
    <source>
        <dbReference type="Proteomes" id="UP000017246"/>
    </source>
</evidence>
<reference evidence="1" key="1">
    <citation type="journal article" date="2013" name="Nature">
        <title>The genomes of four tapeworm species reveal adaptations to parasitism.</title>
        <authorList>
            <person name="Tsai I.J."/>
            <person name="Zarowiecki M."/>
            <person name="Holroyd N."/>
            <person name="Garciarrubio A."/>
            <person name="Sanchez-Flores A."/>
            <person name="Brooks K.L."/>
            <person name="Tracey A."/>
            <person name="Bobes R.J."/>
            <person name="Fragoso G."/>
            <person name="Sciutto E."/>
            <person name="Aslett M."/>
            <person name="Beasley H."/>
            <person name="Bennett H.M."/>
            <person name="Cai J."/>
            <person name="Camicia F."/>
            <person name="Clark R."/>
            <person name="Cucher M."/>
            <person name="De Silva N."/>
            <person name="Day T.A."/>
            <person name="Deplazes P."/>
            <person name="Estrada K."/>
            <person name="Fernandez C."/>
            <person name="Holland P.W."/>
            <person name="Hou J."/>
            <person name="Hu S."/>
            <person name="Huckvale T."/>
            <person name="Hung S.S."/>
            <person name="Kamenetzky L."/>
            <person name="Keane J.A."/>
            <person name="Kiss F."/>
            <person name="Koziol U."/>
            <person name="Lambert O."/>
            <person name="Liu K."/>
            <person name="Luo X."/>
            <person name="Luo Y."/>
            <person name="Macchiaroli N."/>
            <person name="Nichol S."/>
            <person name="Paps J."/>
            <person name="Parkinson J."/>
            <person name="Pouchkina-Stantcheva N."/>
            <person name="Riddiford N."/>
            <person name="Rosenzvit M."/>
            <person name="Salinas G."/>
            <person name="Wasmuth J.D."/>
            <person name="Zamanian M."/>
            <person name="Zheng Y."/>
            <person name="Cai X."/>
            <person name="Soberon X."/>
            <person name="Olson P.D."/>
            <person name="Laclette J.P."/>
            <person name="Brehm K."/>
            <person name="Berriman M."/>
            <person name="Garciarrubio A."/>
            <person name="Bobes R.J."/>
            <person name="Fragoso G."/>
            <person name="Sanchez-Flores A."/>
            <person name="Estrada K."/>
            <person name="Cevallos M.A."/>
            <person name="Morett E."/>
            <person name="Gonzalez V."/>
            <person name="Portillo T."/>
            <person name="Ochoa-Leyva A."/>
            <person name="Jose M.V."/>
            <person name="Sciutto E."/>
            <person name="Landa A."/>
            <person name="Jimenez L."/>
            <person name="Valdes V."/>
            <person name="Carrero J.C."/>
            <person name="Larralde C."/>
            <person name="Morales-Montor J."/>
            <person name="Limon-Lason J."/>
            <person name="Soberon X."/>
            <person name="Laclette J.P."/>
        </authorList>
    </citation>
    <scope>NUCLEOTIDE SEQUENCE [LARGE SCALE GENOMIC DNA]</scope>
</reference>
<gene>
    <name evidence="1" type="ORF">EmuJ_000746500</name>
</gene>
<sequence>MAIAQSNISARTVPCQLLDIDNGRKANLYQSKGAHGHRKALHASKQGNITSFFETEVCRPIATKKPLIWFHHSSCKSSDIH</sequence>
<keyword evidence="2" id="KW-1185">Reference proteome</keyword>
<accession>A0A068YC83</accession>
<dbReference type="EMBL" id="LN902841">
    <property type="protein sequence ID" value="CDS39912.1"/>
    <property type="molecule type" value="Genomic_DNA"/>
</dbReference>
<evidence type="ECO:0000313" key="1">
    <source>
        <dbReference type="EMBL" id="CDS39912.1"/>
    </source>
</evidence>
<dbReference type="Proteomes" id="UP000017246">
    <property type="component" value="Unassembled WGS sequence"/>
</dbReference>
<name>A0A068YC83_ECHMU</name>
<organism evidence="1 2">
    <name type="scientific">Echinococcus multilocularis</name>
    <name type="common">Fox tapeworm</name>
    <dbReference type="NCBI Taxonomy" id="6211"/>
    <lineage>
        <taxon>Eukaryota</taxon>
        <taxon>Metazoa</taxon>
        <taxon>Spiralia</taxon>
        <taxon>Lophotrochozoa</taxon>
        <taxon>Platyhelminthes</taxon>
        <taxon>Cestoda</taxon>
        <taxon>Eucestoda</taxon>
        <taxon>Cyclophyllidea</taxon>
        <taxon>Taeniidae</taxon>
        <taxon>Echinococcus</taxon>
    </lineage>
</organism>
<proteinExistence type="predicted"/>
<reference evidence="1" key="2">
    <citation type="submission" date="2015-11" db="EMBL/GenBank/DDBJ databases">
        <authorList>
            <person name="Zhang Y."/>
            <person name="Guo Z."/>
        </authorList>
    </citation>
    <scope>NUCLEOTIDE SEQUENCE</scope>
</reference>